<evidence type="ECO:0000313" key="1">
    <source>
        <dbReference type="EMBL" id="PQQ21291.1"/>
    </source>
</evidence>
<keyword evidence="2" id="KW-1185">Reference proteome</keyword>
<sequence length="83" mass="9038">MIFNVGLPPSSTVLDSYPTEFHAYWAFLTAAGHPPVSASYITGRSLGRRHISSTSLCLQSKILAQYTLSVFSHFQSTILTSSS</sequence>
<name>A0A314ZWH2_PRUYE</name>
<dbReference type="AlphaFoldDB" id="A0A314ZWH2"/>
<dbReference type="Proteomes" id="UP000250321">
    <property type="component" value="Unassembled WGS sequence"/>
</dbReference>
<reference evidence="1 2" key="1">
    <citation type="submission" date="2018-02" db="EMBL/GenBank/DDBJ databases">
        <title>Draft genome of wild Prunus yedoensis var. nudiflora.</title>
        <authorList>
            <person name="Baek S."/>
            <person name="Kim J.-H."/>
            <person name="Choi K."/>
            <person name="Kim G.-B."/>
            <person name="Cho A."/>
            <person name="Jang H."/>
            <person name="Shin C.-H."/>
            <person name="Yu H.-J."/>
            <person name="Mun J.-H."/>
        </authorList>
    </citation>
    <scope>NUCLEOTIDE SEQUENCE [LARGE SCALE GENOMIC DNA]</scope>
    <source>
        <strain evidence="2">cv. Jeju island</strain>
        <tissue evidence="1">Leaf</tissue>
    </source>
</reference>
<comment type="caution">
    <text evidence="1">The sequence shown here is derived from an EMBL/GenBank/DDBJ whole genome shotgun (WGS) entry which is preliminary data.</text>
</comment>
<organism evidence="1 2">
    <name type="scientific">Prunus yedoensis var. nudiflora</name>
    <dbReference type="NCBI Taxonomy" id="2094558"/>
    <lineage>
        <taxon>Eukaryota</taxon>
        <taxon>Viridiplantae</taxon>
        <taxon>Streptophyta</taxon>
        <taxon>Embryophyta</taxon>
        <taxon>Tracheophyta</taxon>
        <taxon>Spermatophyta</taxon>
        <taxon>Magnoliopsida</taxon>
        <taxon>eudicotyledons</taxon>
        <taxon>Gunneridae</taxon>
        <taxon>Pentapetalae</taxon>
        <taxon>rosids</taxon>
        <taxon>fabids</taxon>
        <taxon>Rosales</taxon>
        <taxon>Rosaceae</taxon>
        <taxon>Amygdaloideae</taxon>
        <taxon>Amygdaleae</taxon>
        <taxon>Prunus</taxon>
    </lineage>
</organism>
<dbReference type="EMBL" id="PJQY01000016">
    <property type="protein sequence ID" value="PQQ21291.1"/>
    <property type="molecule type" value="Genomic_DNA"/>
</dbReference>
<gene>
    <name evidence="1" type="ORF">Pyn_31462</name>
</gene>
<proteinExistence type="predicted"/>
<evidence type="ECO:0000313" key="2">
    <source>
        <dbReference type="Proteomes" id="UP000250321"/>
    </source>
</evidence>
<protein>
    <submittedName>
        <fullName evidence="1">Uncharacterized protein</fullName>
    </submittedName>
</protein>
<accession>A0A314ZWH2</accession>